<dbReference type="Proteomes" id="UP000231550">
    <property type="component" value="Unassembled WGS sequence"/>
</dbReference>
<evidence type="ECO:0000256" key="1">
    <source>
        <dbReference type="SAM" id="Phobius"/>
    </source>
</evidence>
<organism evidence="2 3">
    <name type="scientific">Candidatus Portnoybacteria bacterium CG11_big_fil_rev_8_21_14_0_20_44_10</name>
    <dbReference type="NCBI Taxonomy" id="1974818"/>
    <lineage>
        <taxon>Bacteria</taxon>
        <taxon>Candidatus Portnoyibacteriota</taxon>
    </lineage>
</organism>
<name>A0A2H0KQQ6_9BACT</name>
<proteinExistence type="predicted"/>
<keyword evidence="1" id="KW-0472">Membrane</keyword>
<evidence type="ECO:0000313" key="3">
    <source>
        <dbReference type="Proteomes" id="UP000231550"/>
    </source>
</evidence>
<dbReference type="AlphaFoldDB" id="A0A2H0KQQ6"/>
<sequence length="165" mass="18988">MEKGFGIIETLVAIFLITVGLLAVLGLSNSSIQSANYLRMKLVASFLAQEGVETIRFAREASSDWNAWEWYDGNQRPVGSSQNYLVQYNDGGWQDIANRLFVETPLEIDNGTYQYSSGTNSPFYRKMTLSKPSNNNEVKVEVEVKWQDKTGWQYIRAEDRLWNWR</sequence>
<evidence type="ECO:0008006" key="4">
    <source>
        <dbReference type="Google" id="ProtNLM"/>
    </source>
</evidence>
<keyword evidence="1" id="KW-1133">Transmembrane helix</keyword>
<dbReference type="EMBL" id="PCVN01000050">
    <property type="protein sequence ID" value="PIQ74469.1"/>
    <property type="molecule type" value="Genomic_DNA"/>
</dbReference>
<feature type="transmembrane region" description="Helical" evidence="1">
    <location>
        <begin position="12"/>
        <end position="32"/>
    </location>
</feature>
<evidence type="ECO:0000313" key="2">
    <source>
        <dbReference type="EMBL" id="PIQ74469.1"/>
    </source>
</evidence>
<gene>
    <name evidence="2" type="ORF">COV85_01955</name>
</gene>
<accession>A0A2H0KQQ6</accession>
<comment type="caution">
    <text evidence="2">The sequence shown here is derived from an EMBL/GenBank/DDBJ whole genome shotgun (WGS) entry which is preliminary data.</text>
</comment>
<protein>
    <recommendedName>
        <fullName evidence="4">Type II secretion system protein GspI C-terminal domain-containing protein</fullName>
    </recommendedName>
</protein>
<reference evidence="2 3" key="1">
    <citation type="submission" date="2017-09" db="EMBL/GenBank/DDBJ databases">
        <title>Depth-based differentiation of microbial function through sediment-hosted aquifers and enrichment of novel symbionts in the deep terrestrial subsurface.</title>
        <authorList>
            <person name="Probst A.J."/>
            <person name="Ladd B."/>
            <person name="Jarett J.K."/>
            <person name="Geller-Mcgrath D.E."/>
            <person name="Sieber C.M."/>
            <person name="Emerson J.B."/>
            <person name="Anantharaman K."/>
            <person name="Thomas B.C."/>
            <person name="Malmstrom R."/>
            <person name="Stieglmeier M."/>
            <person name="Klingl A."/>
            <person name="Woyke T."/>
            <person name="Ryan C.M."/>
            <person name="Banfield J.F."/>
        </authorList>
    </citation>
    <scope>NUCLEOTIDE SEQUENCE [LARGE SCALE GENOMIC DNA]</scope>
    <source>
        <strain evidence="2">CG11_big_fil_rev_8_21_14_0_20_44_10</strain>
    </source>
</reference>
<keyword evidence="1" id="KW-0812">Transmembrane</keyword>